<comment type="catalytic activity">
    <reaction evidence="1">
        <text>ATP + protein L-histidine = ADP + protein N-phospho-L-histidine.</text>
        <dbReference type="EC" id="2.7.13.3"/>
    </reaction>
</comment>
<keyword evidence="6" id="KW-0418">Kinase</keyword>
<feature type="transmembrane region" description="Helical" evidence="8">
    <location>
        <begin position="174"/>
        <end position="193"/>
    </location>
</feature>
<evidence type="ECO:0000256" key="4">
    <source>
        <dbReference type="ARBA" id="ARBA00022553"/>
    </source>
</evidence>
<dbReference type="SMART" id="SM00387">
    <property type="entry name" value="HATPase_c"/>
    <property type="match status" value="1"/>
</dbReference>
<dbReference type="FunFam" id="3.30.565.10:FF:000006">
    <property type="entry name" value="Sensor histidine kinase WalK"/>
    <property type="match status" value="1"/>
</dbReference>
<dbReference type="PRINTS" id="PR00344">
    <property type="entry name" value="BCTRLSENSOR"/>
</dbReference>
<evidence type="ECO:0000256" key="1">
    <source>
        <dbReference type="ARBA" id="ARBA00000085"/>
    </source>
</evidence>
<evidence type="ECO:0000259" key="9">
    <source>
        <dbReference type="PROSITE" id="PS50109"/>
    </source>
</evidence>
<dbReference type="AlphaFoldDB" id="A0A4R5NHD3"/>
<evidence type="ECO:0000256" key="3">
    <source>
        <dbReference type="ARBA" id="ARBA00012438"/>
    </source>
</evidence>
<protein>
    <recommendedName>
        <fullName evidence="3">histidine kinase</fullName>
        <ecNumber evidence="3">2.7.13.3</ecNumber>
    </recommendedName>
</protein>
<evidence type="ECO:0000256" key="8">
    <source>
        <dbReference type="SAM" id="Phobius"/>
    </source>
</evidence>
<evidence type="ECO:0000256" key="2">
    <source>
        <dbReference type="ARBA" id="ARBA00004370"/>
    </source>
</evidence>
<dbReference type="InterPro" id="IPR003661">
    <property type="entry name" value="HisK_dim/P_dom"/>
</dbReference>
<keyword evidence="5" id="KW-0808">Transferase</keyword>
<evidence type="ECO:0000256" key="7">
    <source>
        <dbReference type="ARBA" id="ARBA00023012"/>
    </source>
</evidence>
<comment type="caution">
    <text evidence="10">The sequence shown here is derived from an EMBL/GenBank/DDBJ whole genome shotgun (WGS) entry which is preliminary data.</text>
</comment>
<feature type="domain" description="Histidine kinase" evidence="9">
    <location>
        <begin position="214"/>
        <end position="430"/>
    </location>
</feature>
<dbReference type="InterPro" id="IPR050351">
    <property type="entry name" value="BphY/WalK/GraS-like"/>
</dbReference>
<dbReference type="InterPro" id="IPR003594">
    <property type="entry name" value="HATPase_dom"/>
</dbReference>
<dbReference type="SUPFAM" id="SSF55874">
    <property type="entry name" value="ATPase domain of HSP90 chaperone/DNA topoisomerase II/histidine kinase"/>
    <property type="match status" value="1"/>
</dbReference>
<evidence type="ECO:0000313" key="11">
    <source>
        <dbReference type="Proteomes" id="UP000294854"/>
    </source>
</evidence>
<evidence type="ECO:0000256" key="6">
    <source>
        <dbReference type="ARBA" id="ARBA00022777"/>
    </source>
</evidence>
<sequence length="430" mass="48581">MDKIVNRKQQLRLFLTELISFMVIFSILGLIIFARFQQSTYANIDKGLEQRAAIVSKKPMLMDRPSDFKTITIYYDKNGKILNRDSLQRFSASILKVKGQTKDLNKTFSKQVGKATMRGVYVKVNADTQRHRLPAGVEKRNNIKNNDFLKNAKYAMVLQNITPDLQGINRFKNLLLAALILFGVLVFIISYIVSRINMKPVLKAWQQQQDFVDSAAHEIRTPLTIIQNQLEGLMTKPNDTIKDQIDPIIMSLSEIRRLNGLTSDMLTLARANSNAIAIKKTSVVVPEFMSEVLDPYQEFVQSEDKQFVIKTETTQSVMLDTKRIHQLLVILLDNAAKYTMPGDTITVRTVIENNSLKIQVMDTGQGISDANKKRIFDRFYREERSGNKETGGNGLGLAIAAWIIKAHNGRIKVTDNPGGGSIFTVVLPIK</sequence>
<feature type="transmembrane region" description="Helical" evidence="8">
    <location>
        <begin position="12"/>
        <end position="34"/>
    </location>
</feature>
<dbReference type="Proteomes" id="UP000294854">
    <property type="component" value="Unassembled WGS sequence"/>
</dbReference>
<keyword evidence="11" id="KW-1185">Reference proteome</keyword>
<dbReference type="InterPro" id="IPR036890">
    <property type="entry name" value="HATPase_C_sf"/>
</dbReference>
<dbReference type="GO" id="GO:0004721">
    <property type="term" value="F:phosphoprotein phosphatase activity"/>
    <property type="evidence" value="ECO:0007669"/>
    <property type="project" value="TreeGrafter"/>
</dbReference>
<proteinExistence type="predicted"/>
<evidence type="ECO:0000256" key="5">
    <source>
        <dbReference type="ARBA" id="ARBA00022679"/>
    </source>
</evidence>
<dbReference type="PANTHER" id="PTHR45453">
    <property type="entry name" value="PHOSPHATE REGULON SENSOR PROTEIN PHOR"/>
    <property type="match status" value="1"/>
</dbReference>
<dbReference type="PANTHER" id="PTHR45453:SF1">
    <property type="entry name" value="PHOSPHATE REGULON SENSOR PROTEIN PHOR"/>
    <property type="match status" value="1"/>
</dbReference>
<comment type="subcellular location">
    <subcellularLocation>
        <location evidence="2">Membrane</location>
    </subcellularLocation>
</comment>
<keyword evidence="8" id="KW-0472">Membrane</keyword>
<dbReference type="EMBL" id="PUFO01000080">
    <property type="protein sequence ID" value="TDG73939.1"/>
    <property type="molecule type" value="Genomic_DNA"/>
</dbReference>
<dbReference type="GO" id="GO:0000155">
    <property type="term" value="F:phosphorelay sensor kinase activity"/>
    <property type="evidence" value="ECO:0007669"/>
    <property type="project" value="InterPro"/>
</dbReference>
<dbReference type="RefSeq" id="WP_010619119.1">
    <property type="nucleotide sequence ID" value="NZ_PUFO01000080.1"/>
</dbReference>
<dbReference type="PROSITE" id="PS50109">
    <property type="entry name" value="HIS_KIN"/>
    <property type="match status" value="1"/>
</dbReference>
<dbReference type="SMART" id="SM00388">
    <property type="entry name" value="HisKA"/>
    <property type="match status" value="1"/>
</dbReference>
<dbReference type="EC" id="2.7.13.3" evidence="3"/>
<reference evidence="10 11" key="1">
    <citation type="journal article" date="2019" name="Appl. Microbiol. Biotechnol.">
        <title>Uncovering carbohydrate metabolism through a genotype-phenotype association study of 56 lactic acid bacteria genomes.</title>
        <authorList>
            <person name="Buron-Moles G."/>
            <person name="Chailyan A."/>
            <person name="Dolejs I."/>
            <person name="Forster J."/>
            <person name="Miks M.H."/>
        </authorList>
    </citation>
    <scope>NUCLEOTIDE SEQUENCE [LARGE SCALE GENOMIC DNA]</scope>
    <source>
        <strain evidence="10 11">ATCC 49373</strain>
    </source>
</reference>
<organism evidence="10 11">
    <name type="scientific">Secundilactobacillus malefermentans</name>
    <dbReference type="NCBI Taxonomy" id="176292"/>
    <lineage>
        <taxon>Bacteria</taxon>
        <taxon>Bacillati</taxon>
        <taxon>Bacillota</taxon>
        <taxon>Bacilli</taxon>
        <taxon>Lactobacillales</taxon>
        <taxon>Lactobacillaceae</taxon>
        <taxon>Secundilactobacillus</taxon>
    </lineage>
</organism>
<name>A0A4R5NHD3_9LACO</name>
<gene>
    <name evidence="10" type="ORF">C5L31_002090</name>
</gene>
<dbReference type="GO" id="GO:0005886">
    <property type="term" value="C:plasma membrane"/>
    <property type="evidence" value="ECO:0007669"/>
    <property type="project" value="TreeGrafter"/>
</dbReference>
<keyword evidence="7" id="KW-0902">Two-component regulatory system</keyword>
<dbReference type="InterPro" id="IPR036097">
    <property type="entry name" value="HisK_dim/P_sf"/>
</dbReference>
<dbReference type="OrthoDB" id="9813151at2"/>
<keyword evidence="8" id="KW-0812">Transmembrane</keyword>
<dbReference type="InterPro" id="IPR005467">
    <property type="entry name" value="His_kinase_dom"/>
</dbReference>
<dbReference type="Pfam" id="PF02518">
    <property type="entry name" value="HATPase_c"/>
    <property type="match status" value="1"/>
</dbReference>
<accession>A0A4R5NHD3</accession>
<dbReference type="GO" id="GO:0016036">
    <property type="term" value="P:cellular response to phosphate starvation"/>
    <property type="evidence" value="ECO:0007669"/>
    <property type="project" value="TreeGrafter"/>
</dbReference>
<keyword evidence="4" id="KW-0597">Phosphoprotein</keyword>
<dbReference type="InterPro" id="IPR004358">
    <property type="entry name" value="Sig_transdc_His_kin-like_C"/>
</dbReference>
<dbReference type="Gene3D" id="1.10.287.130">
    <property type="match status" value="1"/>
</dbReference>
<dbReference type="STRING" id="1122149.FD44_GL000137"/>
<dbReference type="Gene3D" id="3.30.565.10">
    <property type="entry name" value="Histidine kinase-like ATPase, C-terminal domain"/>
    <property type="match status" value="1"/>
</dbReference>
<dbReference type="CDD" id="cd00082">
    <property type="entry name" value="HisKA"/>
    <property type="match status" value="1"/>
</dbReference>
<dbReference type="Pfam" id="PF00512">
    <property type="entry name" value="HisKA"/>
    <property type="match status" value="1"/>
</dbReference>
<dbReference type="SUPFAM" id="SSF47384">
    <property type="entry name" value="Homodimeric domain of signal transducing histidine kinase"/>
    <property type="match status" value="1"/>
</dbReference>
<keyword evidence="8" id="KW-1133">Transmembrane helix</keyword>
<evidence type="ECO:0000313" key="10">
    <source>
        <dbReference type="EMBL" id="TDG73939.1"/>
    </source>
</evidence>